<accession>A0A1I7SXY6</accession>
<protein>
    <submittedName>
        <fullName evidence="8">Fibronectin type-III domain-containing protein</fullName>
    </submittedName>
</protein>
<dbReference type="SUPFAM" id="SSF49265">
    <property type="entry name" value="Fibronectin type III"/>
    <property type="match status" value="1"/>
</dbReference>
<dbReference type="GO" id="GO:0006338">
    <property type="term" value="P:chromatin remodeling"/>
    <property type="evidence" value="ECO:0007669"/>
    <property type="project" value="TreeGrafter"/>
</dbReference>
<evidence type="ECO:0000256" key="5">
    <source>
        <dbReference type="SAM" id="MobiDB-lite"/>
    </source>
</evidence>
<dbReference type="SMART" id="SM00060">
    <property type="entry name" value="FN3"/>
    <property type="match status" value="2"/>
</dbReference>
<dbReference type="InterPro" id="IPR013783">
    <property type="entry name" value="Ig-like_fold"/>
</dbReference>
<evidence type="ECO:0000256" key="1">
    <source>
        <dbReference type="ARBA" id="ARBA00004123"/>
    </source>
</evidence>
<evidence type="ECO:0000313" key="8">
    <source>
        <dbReference type="WBParaSite" id="Csp11.Scaffold23.g105.t1"/>
    </source>
</evidence>
<dbReference type="STRING" id="1561998.A0A1I7SXY6"/>
<feature type="domain" description="Fibronectin type-III" evidence="6">
    <location>
        <begin position="357"/>
        <end position="455"/>
    </location>
</feature>
<evidence type="ECO:0000313" key="7">
    <source>
        <dbReference type="Proteomes" id="UP000095282"/>
    </source>
</evidence>
<feature type="region of interest" description="Disordered" evidence="5">
    <location>
        <begin position="137"/>
        <end position="249"/>
    </location>
</feature>
<feature type="domain" description="Fibronectin type-III" evidence="6">
    <location>
        <begin position="98"/>
        <end position="341"/>
    </location>
</feature>
<dbReference type="InterPro" id="IPR015915">
    <property type="entry name" value="Kelch-typ_b-propeller"/>
</dbReference>
<keyword evidence="7" id="KW-1185">Reference proteome</keyword>
<dbReference type="PANTHER" id="PTHR46003:SF1">
    <property type="entry name" value="HOST CELL FACTOR"/>
    <property type="match status" value="1"/>
</dbReference>
<dbReference type="Gene3D" id="2.120.10.80">
    <property type="entry name" value="Kelch-type beta propeller"/>
    <property type="match status" value="1"/>
</dbReference>
<dbReference type="eggNOG" id="KOG4152">
    <property type="taxonomic scope" value="Eukaryota"/>
</dbReference>
<organism evidence="7 8">
    <name type="scientific">Caenorhabditis tropicalis</name>
    <dbReference type="NCBI Taxonomy" id="1561998"/>
    <lineage>
        <taxon>Eukaryota</taxon>
        <taxon>Metazoa</taxon>
        <taxon>Ecdysozoa</taxon>
        <taxon>Nematoda</taxon>
        <taxon>Chromadorea</taxon>
        <taxon>Rhabditida</taxon>
        <taxon>Rhabditina</taxon>
        <taxon>Rhabditomorpha</taxon>
        <taxon>Rhabditoidea</taxon>
        <taxon>Rhabditidae</taxon>
        <taxon>Peloderinae</taxon>
        <taxon>Caenorhabditis</taxon>
    </lineage>
</organism>
<dbReference type="GO" id="GO:0035097">
    <property type="term" value="C:histone methyltransferase complex"/>
    <property type="evidence" value="ECO:0007669"/>
    <property type="project" value="TreeGrafter"/>
</dbReference>
<keyword evidence="3" id="KW-0677">Repeat</keyword>
<feature type="region of interest" description="Disordered" evidence="5">
    <location>
        <begin position="466"/>
        <end position="500"/>
    </location>
</feature>
<dbReference type="InterPro" id="IPR036116">
    <property type="entry name" value="FN3_sf"/>
</dbReference>
<keyword evidence="2" id="KW-0880">Kelch repeat</keyword>
<feature type="compositionally biased region" description="Polar residues" evidence="5">
    <location>
        <begin position="168"/>
        <end position="192"/>
    </location>
</feature>
<comment type="subcellular location">
    <subcellularLocation>
        <location evidence="1">Nucleus</location>
    </subcellularLocation>
</comment>
<dbReference type="InterPro" id="IPR003961">
    <property type="entry name" value="FN3_dom"/>
</dbReference>
<keyword evidence="4" id="KW-0539">Nucleus</keyword>
<dbReference type="Pfam" id="PF13854">
    <property type="entry name" value="Kelch_HCF"/>
    <property type="match status" value="1"/>
</dbReference>
<proteinExistence type="predicted"/>
<dbReference type="Proteomes" id="UP000095282">
    <property type="component" value="Unplaced"/>
</dbReference>
<feature type="compositionally biased region" description="Basic and acidic residues" evidence="5">
    <location>
        <begin position="137"/>
        <end position="150"/>
    </location>
</feature>
<dbReference type="InterPro" id="IPR059124">
    <property type="entry name" value="Kelch_HCF"/>
</dbReference>
<dbReference type="CDD" id="cd00063">
    <property type="entry name" value="FN3"/>
    <property type="match status" value="2"/>
</dbReference>
<dbReference type="PANTHER" id="PTHR46003">
    <property type="entry name" value="HOST CELL FACTOR"/>
    <property type="match status" value="1"/>
</dbReference>
<dbReference type="GO" id="GO:0003713">
    <property type="term" value="F:transcription coactivator activity"/>
    <property type="evidence" value="ECO:0007669"/>
    <property type="project" value="TreeGrafter"/>
</dbReference>
<dbReference type="AlphaFoldDB" id="A0A1I7SXY6"/>
<evidence type="ECO:0000259" key="6">
    <source>
        <dbReference type="SMART" id="SM00060"/>
    </source>
</evidence>
<name>A0A1I7SXY6_9PELO</name>
<evidence type="ECO:0000256" key="2">
    <source>
        <dbReference type="ARBA" id="ARBA00022441"/>
    </source>
</evidence>
<evidence type="ECO:0000256" key="3">
    <source>
        <dbReference type="ARBA" id="ARBA00022737"/>
    </source>
</evidence>
<sequence>MFVFGGWVPILHMANDDQQEKEWKCTDSLSCWDVSENRWIPLRQYASDEGSGPRGRSGHCAAAMGDRMYVWSGRDGYRKAWSNQVCCRDMWLLETMRPEQPGKVQLGRATFSALEILWPAVQGADGYFLQIGFGDPKEHASAEKRGDEPALKQPVPPHSENEIDKQQKNQPGTTSLISTQGTTYTAPASSKPPTDESGLPQDLFEDSERNEGTGTAASPKPPGESNEEKKTEEGSDSSPDDSKKLVDTKEVKKEAVNAKEQNEDDTLPWFDIGIIKSASIKITHYFNENQQPLQKQLYDLIHQNAFKCVNDPCFTANDKVPLINGQTYRFRVAAINGLGIGQWSETSSFKTCVPGYPSAPSSIRITKSLEGAQLTWEPPANINISGRILEYSVYLAVKNQSANSADSQLAFMRVYCGPQAECQVPQANLGTAYVDQTNKPAIIFRIAARNEKGYGPATQVRWLQDQQKLPPVRNPYPNVNPGYLYQHQGPQQKRTRYDHH</sequence>
<dbReference type="InterPro" id="IPR043536">
    <property type="entry name" value="HCF1/2"/>
</dbReference>
<dbReference type="WBParaSite" id="Csp11.Scaffold23.g105.t1">
    <property type="protein sequence ID" value="Csp11.Scaffold23.g105.t1"/>
    <property type="gene ID" value="Csp11.Scaffold23.g105"/>
</dbReference>
<dbReference type="SUPFAM" id="SSF117281">
    <property type="entry name" value="Kelch motif"/>
    <property type="match status" value="1"/>
</dbReference>
<feature type="compositionally biased region" description="Basic and acidic residues" evidence="5">
    <location>
        <begin position="240"/>
        <end position="249"/>
    </location>
</feature>
<evidence type="ECO:0000256" key="4">
    <source>
        <dbReference type="ARBA" id="ARBA00023242"/>
    </source>
</evidence>
<reference evidence="8" key="1">
    <citation type="submission" date="2016-11" db="UniProtKB">
        <authorList>
            <consortium name="WormBaseParasite"/>
        </authorList>
    </citation>
    <scope>IDENTIFICATION</scope>
</reference>
<dbReference type="Gene3D" id="2.60.40.10">
    <property type="entry name" value="Immunoglobulins"/>
    <property type="match status" value="2"/>
</dbReference>